<reference evidence="24" key="2">
    <citation type="journal article" date="2017" name="J. Anim. Genet.">
        <title>Multiple reference genome sequences of hot pepper reveal the massive evolution of plant disease resistance genes by retroduplication.</title>
        <authorList>
            <person name="Kim S."/>
            <person name="Park J."/>
            <person name="Yeom S.-I."/>
            <person name="Kim Y.-M."/>
            <person name="Seo E."/>
            <person name="Kim K.-T."/>
            <person name="Kim M.-S."/>
            <person name="Lee J.M."/>
            <person name="Cheong K."/>
            <person name="Shin H.-S."/>
            <person name="Kim S.-B."/>
            <person name="Han K."/>
            <person name="Lee J."/>
            <person name="Park M."/>
            <person name="Lee H.-A."/>
            <person name="Lee H.-Y."/>
            <person name="Lee Y."/>
            <person name="Oh S."/>
            <person name="Lee J.H."/>
            <person name="Choi E."/>
            <person name="Choi E."/>
            <person name="Lee S.E."/>
            <person name="Jeon J."/>
            <person name="Kim H."/>
            <person name="Choi G."/>
            <person name="Song H."/>
            <person name="Lee J."/>
            <person name="Lee S.-C."/>
            <person name="Kwon J.-K."/>
            <person name="Lee H.-Y."/>
            <person name="Koo N."/>
            <person name="Hong Y."/>
            <person name="Kim R.W."/>
            <person name="Kang W.-H."/>
            <person name="Huh J.H."/>
            <person name="Kang B.-C."/>
            <person name="Yang T.-J."/>
            <person name="Lee Y.-H."/>
            <person name="Bennetzen J.L."/>
            <person name="Choi D."/>
        </authorList>
    </citation>
    <scope>NUCLEOTIDE SEQUENCE [LARGE SCALE GENOMIC DNA]</scope>
    <source>
        <strain evidence="24">cv. PBC81</strain>
    </source>
</reference>
<comment type="catalytic activity">
    <reaction evidence="19">
        <text>L-seryl-[protein] + ATP = O-phospho-L-seryl-[protein] + ADP + H(+)</text>
        <dbReference type="Rhea" id="RHEA:17989"/>
        <dbReference type="Rhea" id="RHEA-COMP:9863"/>
        <dbReference type="Rhea" id="RHEA-COMP:11604"/>
        <dbReference type="ChEBI" id="CHEBI:15378"/>
        <dbReference type="ChEBI" id="CHEBI:29999"/>
        <dbReference type="ChEBI" id="CHEBI:30616"/>
        <dbReference type="ChEBI" id="CHEBI:83421"/>
        <dbReference type="ChEBI" id="CHEBI:456216"/>
        <dbReference type="EC" id="2.7.11.1"/>
    </reaction>
</comment>
<keyword evidence="5" id="KW-0723">Serine/threonine-protein kinase</keyword>
<organism evidence="23 24">
    <name type="scientific">Capsicum baccatum</name>
    <name type="common">Peruvian pepper</name>
    <dbReference type="NCBI Taxonomy" id="33114"/>
    <lineage>
        <taxon>Eukaryota</taxon>
        <taxon>Viridiplantae</taxon>
        <taxon>Streptophyta</taxon>
        <taxon>Embryophyta</taxon>
        <taxon>Tracheophyta</taxon>
        <taxon>Spermatophyta</taxon>
        <taxon>Magnoliopsida</taxon>
        <taxon>eudicotyledons</taxon>
        <taxon>Gunneridae</taxon>
        <taxon>Pentapetalae</taxon>
        <taxon>asterids</taxon>
        <taxon>lamiids</taxon>
        <taxon>Solanales</taxon>
        <taxon>Solanaceae</taxon>
        <taxon>Solanoideae</taxon>
        <taxon>Capsiceae</taxon>
        <taxon>Capsicum</taxon>
    </lineage>
</organism>
<evidence type="ECO:0000256" key="15">
    <source>
        <dbReference type="ARBA" id="ARBA00023136"/>
    </source>
</evidence>
<dbReference type="InterPro" id="IPR008271">
    <property type="entry name" value="Ser/Thr_kinase_AS"/>
</dbReference>
<dbReference type="FunFam" id="3.80.10.10:FF:000317">
    <property type="entry name" value="Inactive leucine-rich repeat receptor-like protein kinase"/>
    <property type="match status" value="1"/>
</dbReference>
<feature type="domain" description="Protein kinase" evidence="22">
    <location>
        <begin position="843"/>
        <end position="1117"/>
    </location>
</feature>
<dbReference type="InterPro" id="IPR011009">
    <property type="entry name" value="Kinase-like_dom_sf"/>
</dbReference>
<comment type="caution">
    <text evidence="23">The sequence shown here is derived from an EMBL/GenBank/DDBJ whole genome shotgun (WGS) entry which is preliminary data.</text>
</comment>
<protein>
    <recommendedName>
        <fullName evidence="4">non-specific serine/threonine protein kinase</fullName>
        <ecNumber evidence="4">2.7.11.1</ecNumber>
    </recommendedName>
</protein>
<evidence type="ECO:0000256" key="2">
    <source>
        <dbReference type="ARBA" id="ARBA00004479"/>
    </source>
</evidence>
<evidence type="ECO:0000256" key="11">
    <source>
        <dbReference type="ARBA" id="ARBA00022741"/>
    </source>
</evidence>
<evidence type="ECO:0000313" key="24">
    <source>
        <dbReference type="Proteomes" id="UP000224567"/>
    </source>
</evidence>
<accession>A0A2G2X7D3</accession>
<evidence type="ECO:0000256" key="1">
    <source>
        <dbReference type="ARBA" id="ARBA00004162"/>
    </source>
</evidence>
<comment type="similarity">
    <text evidence="3">Belongs to the protein kinase superfamily. Ser/Thr protein kinase family.</text>
</comment>
<name>A0A2G2X7D3_CAPBA</name>
<gene>
    <name evidence="23" type="ORF">CQW23_07855</name>
</gene>
<dbReference type="InterPro" id="IPR003591">
    <property type="entry name" value="Leu-rich_rpt_typical-subtyp"/>
</dbReference>
<evidence type="ECO:0000256" key="13">
    <source>
        <dbReference type="ARBA" id="ARBA00022840"/>
    </source>
</evidence>
<dbReference type="InterPro" id="IPR032675">
    <property type="entry name" value="LRR_dom_sf"/>
</dbReference>
<evidence type="ECO:0000256" key="5">
    <source>
        <dbReference type="ARBA" id="ARBA00022527"/>
    </source>
</evidence>
<evidence type="ECO:0000256" key="7">
    <source>
        <dbReference type="ARBA" id="ARBA00022679"/>
    </source>
</evidence>
<dbReference type="GO" id="GO:0005886">
    <property type="term" value="C:plasma membrane"/>
    <property type="evidence" value="ECO:0007669"/>
    <property type="project" value="UniProtKB-SubCell"/>
</dbReference>
<sequence>MLLFLVNCLVIFANIFAVFSASSLPQDSVHLLGFHSSLPESSQQLIPWNQSISHCQWKGVTCYSDTSSHVISLNLSDSHLSGTLDKAFPNLCGIPRLVSVDLSGNHFTGGIPAMLANCSQLDTILLNDNRFSGSIPPEIFKSSKLLKVDLGYNQLNGTIPSEVGLSTSLQFLGLWNNVLSGNIPKELFNLPNLTYLHLHINDLTGPLPDFSTSCSLSQVSIYENRFSGSLPITLGNCHNLKKFYASSAHLGGVISPEIFRGLSNLESLDFDDNNFEGKIPETLWNGSLQDLILSRNKFNDSISERIGACHQINYIDFSDNKLTGQIPRSVGRLKDLRTLLLYANMLSGSLPAEFGNCSSLVEIILFTNFIGGEIPQELCNLQALRNFTVDGNQIRGQIPECIGRISELEELSLYENRLTGKIPPGITNMTKLVYLSLAHNNLTGEVPPNLGKNNFPGLERVDLGYNNFSGSIPSELCSGNRLGVVVLENNGFSGSFPTHLAKCKSLYRVKLTNNNLQGSIPDDIEKNEKISYLNVRGNMLAGRIPAAFSYWTNLSDIDLSENMFSGSIPAELGKLQNLVRLSISSNSLTGQIPLQLSYSAKLAELDLSSNNLSGSIPKEVASSSVLTKLLLQHNKLSGALPDAFSSTQKLVKLQLGDNLLKGPIPCTLSKLREPNVALNLSMNKFSGPIPRCLSSLDNLEIFDISSNNLSGPIPSEMDKMRSLSFLNISFNNLSGQIPISWEKPLSSHPGSAQGNPGLCLSGTEGSNCKHVKKSPVNWKTLAGVISGCVFSASVMVVAIYFLVTWIRHPSLLNKHRLIKCQSAIEDLPDHINFEDIVHATEGWSEKYVIGRGKHGTVYKMESAKSKKLWAVKKVDLAQRAFNDEMRTLNSVRHRNLVRLGGYCTRHGYGYILTEFIPGGTLHDVLHQRKPPVVLNWESRHRIALGVAQGLSYLHYDTVPQIIHRDLKSDNVMLDSDMEPKIVDFGIAKTVSDSDENSTNSKIVGTLGYIAPENAYSVQLTEKSDVYSYGVLLLELFCRKMPVDPSFEEGLDIVFWVRKNLHRTNNNFLCFLDEEISLWHVEEQWKALKIVYLALQCTELEASTRPSMRDVVRSLVELNHICKREEMKL</sequence>
<keyword evidence="6" id="KW-0433">Leucine-rich repeat</keyword>
<dbReference type="InterPro" id="IPR013210">
    <property type="entry name" value="LRR_N_plant-typ"/>
</dbReference>
<dbReference type="SUPFAM" id="SSF52047">
    <property type="entry name" value="RNI-like"/>
    <property type="match status" value="1"/>
</dbReference>
<keyword evidence="12" id="KW-0418">Kinase</keyword>
<dbReference type="FunFam" id="1.10.510.10:FF:000569">
    <property type="entry name" value="Serine/threonine-protein kinase-like protein CCR4"/>
    <property type="match status" value="1"/>
</dbReference>
<evidence type="ECO:0000256" key="6">
    <source>
        <dbReference type="ARBA" id="ARBA00022614"/>
    </source>
</evidence>
<dbReference type="SUPFAM" id="SSF56112">
    <property type="entry name" value="Protein kinase-like (PK-like)"/>
    <property type="match status" value="1"/>
</dbReference>
<keyword evidence="13 20" id="KW-0067">ATP-binding</keyword>
<reference evidence="23 24" key="1">
    <citation type="journal article" date="2017" name="Genome Biol.">
        <title>New reference genome sequences of hot pepper reveal the massive evolution of plant disease-resistance genes by retroduplication.</title>
        <authorList>
            <person name="Kim S."/>
            <person name="Park J."/>
            <person name="Yeom S.I."/>
            <person name="Kim Y.M."/>
            <person name="Seo E."/>
            <person name="Kim K.T."/>
            <person name="Kim M.S."/>
            <person name="Lee J.M."/>
            <person name="Cheong K."/>
            <person name="Shin H.S."/>
            <person name="Kim S.B."/>
            <person name="Han K."/>
            <person name="Lee J."/>
            <person name="Park M."/>
            <person name="Lee H.A."/>
            <person name="Lee H.Y."/>
            <person name="Lee Y."/>
            <person name="Oh S."/>
            <person name="Lee J.H."/>
            <person name="Choi E."/>
            <person name="Choi E."/>
            <person name="Lee S.E."/>
            <person name="Jeon J."/>
            <person name="Kim H."/>
            <person name="Choi G."/>
            <person name="Song H."/>
            <person name="Lee J."/>
            <person name="Lee S.C."/>
            <person name="Kwon J.K."/>
            <person name="Lee H.Y."/>
            <person name="Koo N."/>
            <person name="Hong Y."/>
            <person name="Kim R.W."/>
            <person name="Kang W.H."/>
            <person name="Huh J.H."/>
            <person name="Kang B.C."/>
            <person name="Yang T.J."/>
            <person name="Lee Y.H."/>
            <person name="Bennetzen J.L."/>
            <person name="Choi D."/>
        </authorList>
    </citation>
    <scope>NUCLEOTIDE SEQUENCE [LARGE SCALE GENOMIC DNA]</scope>
    <source>
        <strain evidence="24">cv. PBC81</strain>
    </source>
</reference>
<dbReference type="Pfam" id="PF08263">
    <property type="entry name" value="LRRNT_2"/>
    <property type="match status" value="1"/>
</dbReference>
<evidence type="ECO:0000256" key="9">
    <source>
        <dbReference type="ARBA" id="ARBA00022729"/>
    </source>
</evidence>
<evidence type="ECO:0000256" key="21">
    <source>
        <dbReference type="SAM" id="SignalP"/>
    </source>
</evidence>
<dbReference type="SUPFAM" id="SSF52058">
    <property type="entry name" value="L domain-like"/>
    <property type="match status" value="1"/>
</dbReference>
<evidence type="ECO:0000256" key="18">
    <source>
        <dbReference type="ARBA" id="ARBA00047899"/>
    </source>
</evidence>
<comment type="subcellular location">
    <subcellularLocation>
        <location evidence="1">Cell membrane</location>
        <topology evidence="1">Single-pass membrane protein</topology>
    </subcellularLocation>
    <subcellularLocation>
        <location evidence="2">Membrane</location>
        <topology evidence="2">Single-pass type I membrane protein</topology>
    </subcellularLocation>
</comment>
<keyword evidence="11 20" id="KW-0547">Nucleotide-binding</keyword>
<dbReference type="PANTHER" id="PTHR27000">
    <property type="entry name" value="LEUCINE-RICH REPEAT RECEPTOR-LIKE PROTEIN KINASE FAMILY PROTEIN-RELATED"/>
    <property type="match status" value="1"/>
</dbReference>
<evidence type="ECO:0000256" key="8">
    <source>
        <dbReference type="ARBA" id="ARBA00022692"/>
    </source>
</evidence>
<keyword evidence="14" id="KW-1133">Transmembrane helix</keyword>
<evidence type="ECO:0000256" key="16">
    <source>
        <dbReference type="ARBA" id="ARBA00023170"/>
    </source>
</evidence>
<dbReference type="EC" id="2.7.11.1" evidence="4"/>
<feature type="chain" id="PRO_5013774042" description="non-specific serine/threonine protein kinase" evidence="21">
    <location>
        <begin position="18"/>
        <end position="1128"/>
    </location>
</feature>
<dbReference type="InterPro" id="IPR017441">
    <property type="entry name" value="Protein_kinase_ATP_BS"/>
</dbReference>
<dbReference type="Gene3D" id="1.10.510.10">
    <property type="entry name" value="Transferase(Phosphotransferase) domain 1"/>
    <property type="match status" value="1"/>
</dbReference>
<dbReference type="GO" id="GO:0005524">
    <property type="term" value="F:ATP binding"/>
    <property type="evidence" value="ECO:0007669"/>
    <property type="project" value="UniProtKB-UniRule"/>
</dbReference>
<dbReference type="GO" id="GO:0050832">
    <property type="term" value="P:defense response to fungus"/>
    <property type="evidence" value="ECO:0007669"/>
    <property type="project" value="UniProtKB-ARBA"/>
</dbReference>
<dbReference type="SMART" id="SM00369">
    <property type="entry name" value="LRR_TYP"/>
    <property type="match status" value="8"/>
</dbReference>
<evidence type="ECO:0000259" key="22">
    <source>
        <dbReference type="PROSITE" id="PS50011"/>
    </source>
</evidence>
<evidence type="ECO:0000256" key="10">
    <source>
        <dbReference type="ARBA" id="ARBA00022737"/>
    </source>
</evidence>
<evidence type="ECO:0000256" key="20">
    <source>
        <dbReference type="PROSITE-ProRule" id="PRU10141"/>
    </source>
</evidence>
<keyword evidence="24" id="KW-1185">Reference proteome</keyword>
<evidence type="ECO:0000256" key="12">
    <source>
        <dbReference type="ARBA" id="ARBA00022777"/>
    </source>
</evidence>
<evidence type="ECO:0000256" key="19">
    <source>
        <dbReference type="ARBA" id="ARBA00048679"/>
    </source>
</evidence>
<feature type="binding site" evidence="20">
    <location>
        <position position="873"/>
    </location>
    <ligand>
        <name>ATP</name>
        <dbReference type="ChEBI" id="CHEBI:30616"/>
    </ligand>
</feature>
<dbReference type="Proteomes" id="UP000224567">
    <property type="component" value="Unassembled WGS sequence"/>
</dbReference>
<keyword evidence="7" id="KW-0808">Transferase</keyword>
<dbReference type="FunFam" id="3.80.10.10:FF:000385">
    <property type="entry name" value="Leucine-rich repeat family protein"/>
    <property type="match status" value="1"/>
</dbReference>
<dbReference type="EMBL" id="MLFT02000003">
    <property type="protein sequence ID" value="PHT53393.1"/>
    <property type="molecule type" value="Genomic_DNA"/>
</dbReference>
<evidence type="ECO:0000313" key="23">
    <source>
        <dbReference type="EMBL" id="PHT53393.1"/>
    </source>
</evidence>
<dbReference type="Pfam" id="PF00560">
    <property type="entry name" value="LRR_1"/>
    <property type="match status" value="9"/>
</dbReference>
<dbReference type="GO" id="GO:0004674">
    <property type="term" value="F:protein serine/threonine kinase activity"/>
    <property type="evidence" value="ECO:0007669"/>
    <property type="project" value="UniProtKB-KW"/>
</dbReference>
<keyword evidence="15" id="KW-0472">Membrane</keyword>
<dbReference type="PROSITE" id="PS00108">
    <property type="entry name" value="PROTEIN_KINASE_ST"/>
    <property type="match status" value="1"/>
</dbReference>
<dbReference type="OrthoDB" id="676979at2759"/>
<keyword evidence="17" id="KW-0325">Glycoprotein</keyword>
<evidence type="ECO:0000256" key="17">
    <source>
        <dbReference type="ARBA" id="ARBA00023180"/>
    </source>
</evidence>
<keyword evidence="9 21" id="KW-0732">Signal</keyword>
<dbReference type="Gene3D" id="3.30.200.20">
    <property type="entry name" value="Phosphorylase Kinase, domain 1"/>
    <property type="match status" value="1"/>
</dbReference>
<proteinExistence type="inferred from homology"/>
<keyword evidence="16" id="KW-0675">Receptor</keyword>
<dbReference type="AlphaFoldDB" id="A0A2G2X7D3"/>
<dbReference type="Pfam" id="PF00069">
    <property type="entry name" value="Pkinase"/>
    <property type="match status" value="1"/>
</dbReference>
<dbReference type="Gene3D" id="3.80.10.10">
    <property type="entry name" value="Ribonuclease Inhibitor"/>
    <property type="match status" value="5"/>
</dbReference>
<dbReference type="PROSITE" id="PS00107">
    <property type="entry name" value="PROTEIN_KINASE_ATP"/>
    <property type="match status" value="1"/>
</dbReference>
<dbReference type="InterPro" id="IPR000719">
    <property type="entry name" value="Prot_kinase_dom"/>
</dbReference>
<dbReference type="SMART" id="SM00220">
    <property type="entry name" value="S_TKc"/>
    <property type="match status" value="1"/>
</dbReference>
<dbReference type="PANTHER" id="PTHR27000:SF679">
    <property type="entry name" value="OS01G0170300 PROTEIN"/>
    <property type="match status" value="1"/>
</dbReference>
<evidence type="ECO:0000256" key="4">
    <source>
        <dbReference type="ARBA" id="ARBA00012513"/>
    </source>
</evidence>
<dbReference type="InterPro" id="IPR001611">
    <property type="entry name" value="Leu-rich_rpt"/>
</dbReference>
<dbReference type="FunFam" id="3.80.10.10:FF:000041">
    <property type="entry name" value="LRR receptor-like serine/threonine-protein kinase ERECTA"/>
    <property type="match status" value="1"/>
</dbReference>
<comment type="catalytic activity">
    <reaction evidence="18">
        <text>L-threonyl-[protein] + ATP = O-phospho-L-threonyl-[protein] + ADP + H(+)</text>
        <dbReference type="Rhea" id="RHEA:46608"/>
        <dbReference type="Rhea" id="RHEA-COMP:11060"/>
        <dbReference type="Rhea" id="RHEA-COMP:11605"/>
        <dbReference type="ChEBI" id="CHEBI:15378"/>
        <dbReference type="ChEBI" id="CHEBI:30013"/>
        <dbReference type="ChEBI" id="CHEBI:30616"/>
        <dbReference type="ChEBI" id="CHEBI:61977"/>
        <dbReference type="ChEBI" id="CHEBI:456216"/>
        <dbReference type="EC" id="2.7.11.1"/>
    </reaction>
</comment>
<evidence type="ECO:0000256" key="14">
    <source>
        <dbReference type="ARBA" id="ARBA00022989"/>
    </source>
</evidence>
<feature type="signal peptide" evidence="21">
    <location>
        <begin position="1"/>
        <end position="17"/>
    </location>
</feature>
<evidence type="ECO:0000256" key="3">
    <source>
        <dbReference type="ARBA" id="ARBA00008684"/>
    </source>
</evidence>
<keyword evidence="10" id="KW-0677">Repeat</keyword>
<dbReference type="PROSITE" id="PS50011">
    <property type="entry name" value="PROTEIN_KINASE_DOM"/>
    <property type="match status" value="1"/>
</dbReference>
<keyword evidence="8" id="KW-0812">Transmembrane</keyword>